<comment type="caution">
    <text evidence="10">The sequence shown here is derived from an EMBL/GenBank/DDBJ whole genome shotgun (WGS) entry which is preliminary data.</text>
</comment>
<accession>A0A1S9RLK6</accession>
<dbReference type="InterPro" id="IPR017853">
    <property type="entry name" value="GH"/>
</dbReference>
<dbReference type="EC" id="3.2.1.14" evidence="2"/>
<dbReference type="InterPro" id="IPR001223">
    <property type="entry name" value="Glyco_hydro18_cat"/>
</dbReference>
<dbReference type="CDD" id="cd00118">
    <property type="entry name" value="LysM"/>
    <property type="match status" value="1"/>
</dbReference>
<keyword evidence="3" id="KW-0147">Chitin-binding</keyword>
<dbReference type="SUPFAM" id="SSF51445">
    <property type="entry name" value="(Trans)glycosidases"/>
    <property type="match status" value="1"/>
</dbReference>
<dbReference type="InterPro" id="IPR018392">
    <property type="entry name" value="LysM"/>
</dbReference>
<feature type="domain" description="LysM" evidence="8">
    <location>
        <begin position="413"/>
        <end position="461"/>
    </location>
</feature>
<dbReference type="PANTHER" id="PTHR47700">
    <property type="entry name" value="V CHITINASE, PUTATIVE (AFU_ORTHOLOGUE AFUA_6G13720)-RELATED"/>
    <property type="match status" value="1"/>
</dbReference>
<dbReference type="PROSITE" id="PS51910">
    <property type="entry name" value="GH18_2"/>
    <property type="match status" value="1"/>
</dbReference>
<keyword evidence="4" id="KW-0843">Virulence</keyword>
<dbReference type="SUPFAM" id="SSF54556">
    <property type="entry name" value="Chitinase insertion domain"/>
    <property type="match status" value="1"/>
</dbReference>
<evidence type="ECO:0000259" key="8">
    <source>
        <dbReference type="PROSITE" id="PS51782"/>
    </source>
</evidence>
<feature type="region of interest" description="Disordered" evidence="6">
    <location>
        <begin position="1237"/>
        <end position="1268"/>
    </location>
</feature>
<organism evidence="10 11">
    <name type="scientific">Penicillium brasilianum</name>
    <dbReference type="NCBI Taxonomy" id="104259"/>
    <lineage>
        <taxon>Eukaryota</taxon>
        <taxon>Fungi</taxon>
        <taxon>Dikarya</taxon>
        <taxon>Ascomycota</taxon>
        <taxon>Pezizomycotina</taxon>
        <taxon>Eurotiomycetes</taxon>
        <taxon>Eurotiomycetidae</taxon>
        <taxon>Eurotiales</taxon>
        <taxon>Aspergillaceae</taxon>
        <taxon>Penicillium</taxon>
    </lineage>
</organism>
<dbReference type="SMART" id="SM00636">
    <property type="entry name" value="Glyco_18"/>
    <property type="match status" value="1"/>
</dbReference>
<evidence type="ECO:0000256" key="1">
    <source>
        <dbReference type="ARBA" id="ARBA00008682"/>
    </source>
</evidence>
<comment type="similarity">
    <text evidence="1">Belongs to the glycosyl hydrolase 18 family. Chitinase class V subfamily.</text>
</comment>
<dbReference type="InterPro" id="IPR036779">
    <property type="entry name" value="LysM_dom_sf"/>
</dbReference>
<dbReference type="SMART" id="SM00257">
    <property type="entry name" value="LysM"/>
    <property type="match status" value="2"/>
</dbReference>
<dbReference type="SUPFAM" id="SSF54106">
    <property type="entry name" value="LysM domain"/>
    <property type="match status" value="1"/>
</dbReference>
<dbReference type="Proteomes" id="UP000190744">
    <property type="component" value="Unassembled WGS sequence"/>
</dbReference>
<dbReference type="Gene3D" id="3.10.50.10">
    <property type="match status" value="1"/>
</dbReference>
<sequence>MRPSLVLNLAVHTAVWSTSAVQALDASVTQVIDAFLANHPIVTKSAPSASQSSDEAVQRNSILQGNWSSSLPNMTASLCPDICSSTALDSSAWPVYHSIDRLKACNKTMLMDFTLFNNLSNPDTHISIAACVADLSGSLSATTNSSSTSTLCLPDANTNNTRTVTASPELAWSSATGSSATGSSATGSSATGSSAKAKEVVSALQEMRAFSLLHPSRCNETIEFALSSQAAIGLYLGSGLSSQGILPGVLEKLVDLVQSDGVGESFSLQLCDSDRASSRYSLGIIAQTGGDLAAVQYAVQIWKRGSCISTSDAQTVSSWQNITFQALSESTESVNVSRKRSRLQARDTCTTVQVVSGDTCPSLATECGITGDEFDEYNSDVDCSNLPVGSYVCCSTGDLPDYSPQPDSDDNCYVYPVQTGDTCSSIAAAYDLTVADIGNYNNNTWGWMGCDDLLANMNICLSSGWPPMPTTIANAVCGPQMNNTPTAPHGTNLSTLNECPLNACCNIWGQCGTTAEFCTISQSTTGAPGTAAIGENGCISNCGTDILISGTPSEIFSIGYFEGFDWSRPCLTMSISEVDTSVYTHIHFAFATINTDYTLNITSIQGQLPFFSALSGVKRILSVGGWDFSTDPSTYMIFRDAVTSANRGTLIQSVLDVLDEYDLDGIDWDWEYPDEPDIAGIPAGTTADSTNYFVLLTELQAELEGTGKTVSLTAPASYWYLKQFPIDAISAVVDYIVFMTYDMHGQWDYGNAYVDPGCSGGNCLRSHVNLTESINSLSMITKAGVSNAKVVVGVASYGRSFKMTTAGCWTEMCTYTGPDSGALPGECTETAGYIANAEIDTILSENPSVEVYWDQDSFSNIMVYNDTEWVSYMNSSNKAVRTLLYEIYGFLGVADWAIDLQSDTDGSSSSSSTTTTSIGYIGPTIWSESTPVVTGLPGQTLVWPPLQLGSTTTISFDLWTTVISFSSFITYTVTDTDSSTTSTGHAYEILTIPTVISIPAVTTTEIPVWNVVLPTETSYGVIALTSSVQPPLITITVTPVWSGTTSIDDPTTTTQNATVVFWGSDTYTISATTETVGSSTSITGGTTGTPVPITITPNPHPTTVDSTTDPVLNSKTTHWTSGSPVSPPCATGCGIPCFLWCYSGCPFCPPGLFENIDGGSSGSDGGDGGDESSSISTSTTSSTTESETPTQTAAGFHIDNDESFPDFDDSEYTSLSASSSAFQSIYDSIFSASSTTTTAAESTTKSQASTTTTSEASTTKATSSGTPTPTDGAKYATFFLMELYSGISWIFEWQIIDNIGGETYYPCDTSPDIEVTADTVAPNPDYPDSDIGPFESHGISGCQYTAGKDNTIGTMTCPGVDTITCGTDSYANDSFESARGSHPPPPPVSKTSPTAFIKRREELRSRYSRKYDYRRALNEDPKALRAWFATVQRIIDENGI</sequence>
<dbReference type="InterPro" id="IPR053214">
    <property type="entry name" value="LysM12-like"/>
</dbReference>
<dbReference type="Gene3D" id="3.20.20.80">
    <property type="entry name" value="Glycosidases"/>
    <property type="match status" value="1"/>
</dbReference>
<dbReference type="InterPro" id="IPR011583">
    <property type="entry name" value="Chitinase_II/V-like_cat"/>
</dbReference>
<feature type="region of interest" description="Disordered" evidence="6">
    <location>
        <begin position="1077"/>
        <end position="1107"/>
    </location>
</feature>
<evidence type="ECO:0000313" key="11">
    <source>
        <dbReference type="Proteomes" id="UP000190744"/>
    </source>
</evidence>
<dbReference type="PANTHER" id="PTHR47700:SF2">
    <property type="entry name" value="CHITINASE"/>
    <property type="match status" value="1"/>
</dbReference>
<keyword evidence="7" id="KW-0732">Signal</keyword>
<feature type="region of interest" description="Disordered" evidence="6">
    <location>
        <begin position="1159"/>
        <end position="1190"/>
    </location>
</feature>
<feature type="compositionally biased region" description="Low complexity" evidence="6">
    <location>
        <begin position="1171"/>
        <end position="1188"/>
    </location>
</feature>
<evidence type="ECO:0000313" key="10">
    <source>
        <dbReference type="EMBL" id="OOQ86414.1"/>
    </source>
</evidence>
<gene>
    <name evidence="10" type="ORF">PEBR_21474</name>
</gene>
<proteinExistence type="inferred from homology"/>
<dbReference type="GO" id="GO:0008843">
    <property type="term" value="F:endochitinase activity"/>
    <property type="evidence" value="ECO:0007669"/>
    <property type="project" value="UniProtKB-EC"/>
</dbReference>
<dbReference type="GO" id="GO:0008061">
    <property type="term" value="F:chitin binding"/>
    <property type="evidence" value="ECO:0007669"/>
    <property type="project" value="UniProtKB-KW"/>
</dbReference>
<dbReference type="Gene3D" id="3.30.60.10">
    <property type="entry name" value="Endochitinase-like"/>
    <property type="match status" value="1"/>
</dbReference>
<feature type="signal peptide" evidence="7">
    <location>
        <begin position="1"/>
        <end position="20"/>
    </location>
</feature>
<dbReference type="Gene3D" id="3.10.350.10">
    <property type="entry name" value="LysM domain"/>
    <property type="match status" value="2"/>
</dbReference>
<dbReference type="GO" id="GO:0005975">
    <property type="term" value="P:carbohydrate metabolic process"/>
    <property type="evidence" value="ECO:0007669"/>
    <property type="project" value="InterPro"/>
</dbReference>
<dbReference type="InterPro" id="IPR036861">
    <property type="entry name" value="Endochitinase-like_sf"/>
</dbReference>
<evidence type="ECO:0000256" key="7">
    <source>
        <dbReference type="SAM" id="SignalP"/>
    </source>
</evidence>
<dbReference type="InterPro" id="IPR029070">
    <property type="entry name" value="Chitinase_insertion_sf"/>
</dbReference>
<keyword evidence="5" id="KW-0378">Hydrolase</keyword>
<dbReference type="SUPFAM" id="SSF57016">
    <property type="entry name" value="Plant lectins/antimicrobial peptides"/>
    <property type="match status" value="1"/>
</dbReference>
<feature type="domain" description="GH18" evidence="9">
    <location>
        <begin position="555"/>
        <end position="916"/>
    </location>
</feature>
<evidence type="ECO:0000256" key="4">
    <source>
        <dbReference type="ARBA" id="ARBA00023026"/>
    </source>
</evidence>
<evidence type="ECO:0000256" key="6">
    <source>
        <dbReference type="SAM" id="MobiDB-lite"/>
    </source>
</evidence>
<feature type="compositionally biased region" description="Low complexity" evidence="6">
    <location>
        <begin position="1077"/>
        <end position="1104"/>
    </location>
</feature>
<dbReference type="CDD" id="cd00035">
    <property type="entry name" value="ChtBD1"/>
    <property type="match status" value="1"/>
</dbReference>
<dbReference type="CDD" id="cd02878">
    <property type="entry name" value="GH18_zymocin_alpha"/>
    <property type="match status" value="1"/>
</dbReference>
<reference evidence="11" key="1">
    <citation type="submission" date="2015-09" db="EMBL/GenBank/DDBJ databases">
        <authorList>
            <person name="Fill T.P."/>
            <person name="Baretta J.F."/>
            <person name="de Almeida L.G."/>
            <person name="Rocha M."/>
            <person name="de Souza D.H."/>
            <person name="Malavazi I."/>
            <person name="Cerdeira L.T."/>
            <person name="Hong H."/>
            <person name="Samborskyy M."/>
            <person name="de Vasconcelos A.T."/>
            <person name="Leadlay P."/>
            <person name="Rodrigues-Filho E."/>
        </authorList>
    </citation>
    <scope>NUCLEOTIDE SEQUENCE [LARGE SCALE GENOMIC DNA]</scope>
    <source>
        <strain evidence="11">LaBioMMi 136</strain>
    </source>
</reference>
<feature type="chain" id="PRO_5013091759" description="chitinase" evidence="7">
    <location>
        <begin position="21"/>
        <end position="1440"/>
    </location>
</feature>
<feature type="region of interest" description="Disordered" evidence="6">
    <location>
        <begin position="1375"/>
        <end position="1394"/>
    </location>
</feature>
<dbReference type="PROSITE" id="PS51782">
    <property type="entry name" value="LYSM"/>
    <property type="match status" value="2"/>
</dbReference>
<protein>
    <recommendedName>
        <fullName evidence="2">chitinase</fullName>
        <ecNumber evidence="2">3.2.1.14</ecNumber>
    </recommendedName>
</protein>
<evidence type="ECO:0000256" key="3">
    <source>
        <dbReference type="ARBA" id="ARBA00022669"/>
    </source>
</evidence>
<dbReference type="Pfam" id="PF01476">
    <property type="entry name" value="LysM"/>
    <property type="match status" value="2"/>
</dbReference>
<keyword evidence="5" id="KW-0326">Glycosidase</keyword>
<evidence type="ECO:0000256" key="2">
    <source>
        <dbReference type="ARBA" id="ARBA00012729"/>
    </source>
</evidence>
<evidence type="ECO:0000259" key="9">
    <source>
        <dbReference type="PROSITE" id="PS51910"/>
    </source>
</evidence>
<dbReference type="Pfam" id="PF00704">
    <property type="entry name" value="Glyco_hydro_18"/>
    <property type="match status" value="1"/>
</dbReference>
<name>A0A1S9RLK6_PENBI</name>
<dbReference type="EMBL" id="LJBN01000141">
    <property type="protein sequence ID" value="OOQ86414.1"/>
    <property type="molecule type" value="Genomic_DNA"/>
</dbReference>
<feature type="domain" description="LysM" evidence="8">
    <location>
        <begin position="350"/>
        <end position="394"/>
    </location>
</feature>
<evidence type="ECO:0000256" key="5">
    <source>
        <dbReference type="ARBA" id="ARBA00023295"/>
    </source>
</evidence>